<keyword evidence="6" id="KW-0408">Iron</keyword>
<evidence type="ECO:0000256" key="7">
    <source>
        <dbReference type="RuleBase" id="RU003718"/>
    </source>
</evidence>
<keyword evidence="4" id="KW-0479">Metal-binding</keyword>
<dbReference type="PANTHER" id="PTHR48049:SF34">
    <property type="entry name" value="UDP-GLYCOSYLTRANSFERASE 79B30-LIKE"/>
    <property type="match status" value="1"/>
</dbReference>
<evidence type="ECO:0000256" key="6">
    <source>
        <dbReference type="ARBA" id="ARBA00023004"/>
    </source>
</evidence>
<gene>
    <name evidence="9" type="ORF">RDI58_023976</name>
</gene>
<dbReference type="EMBL" id="JBANQN010000010">
    <property type="protein sequence ID" value="KAK6777259.1"/>
    <property type="molecule type" value="Genomic_DNA"/>
</dbReference>
<dbReference type="InterPro" id="IPR019793">
    <property type="entry name" value="Peroxidases_heam-ligand_BS"/>
</dbReference>
<comment type="similarity">
    <text evidence="2 7">Belongs to the UDP-glycosyltransferase family.</text>
</comment>
<dbReference type="Proteomes" id="UP001371456">
    <property type="component" value="Unassembled WGS sequence"/>
</dbReference>
<name>A0AAN8T084_SOLBU</name>
<dbReference type="InterPro" id="IPR002213">
    <property type="entry name" value="UDP_glucos_trans"/>
</dbReference>
<dbReference type="InterPro" id="IPR050481">
    <property type="entry name" value="UDP-glycosyltransf_plant"/>
</dbReference>
<keyword evidence="7" id="KW-0328">Glycosyltransferase</keyword>
<dbReference type="SUPFAM" id="SSF53756">
    <property type="entry name" value="UDP-Glycosyltransferase/glycogen phosphorylase"/>
    <property type="match status" value="1"/>
</dbReference>
<keyword evidence="3 7" id="KW-0808">Transferase</keyword>
<dbReference type="GO" id="GO:0140825">
    <property type="term" value="F:lactoperoxidase activity"/>
    <property type="evidence" value="ECO:0007669"/>
    <property type="project" value="UniProtKB-EC"/>
</dbReference>
<reference evidence="9 10" key="1">
    <citation type="submission" date="2024-02" db="EMBL/GenBank/DDBJ databases">
        <title>de novo genome assembly of Solanum bulbocastanum strain 11H21.</title>
        <authorList>
            <person name="Hosaka A.J."/>
        </authorList>
    </citation>
    <scope>NUCLEOTIDE SEQUENCE [LARGE SCALE GENOMIC DNA]</scope>
    <source>
        <tissue evidence="9">Young leaves</tissue>
    </source>
</reference>
<dbReference type="Gene3D" id="3.40.50.2000">
    <property type="entry name" value="Glycogen Phosphorylase B"/>
    <property type="match status" value="2"/>
</dbReference>
<evidence type="ECO:0000256" key="2">
    <source>
        <dbReference type="ARBA" id="ARBA00009995"/>
    </source>
</evidence>
<dbReference type="Pfam" id="PF00201">
    <property type="entry name" value="UDPGT"/>
    <property type="match status" value="1"/>
</dbReference>
<protein>
    <recommendedName>
        <fullName evidence="8">Glycosyltransferase</fullName>
        <ecNumber evidence="8">2.4.1.-</ecNumber>
    </recommendedName>
</protein>
<evidence type="ECO:0000256" key="8">
    <source>
        <dbReference type="RuleBase" id="RU362057"/>
    </source>
</evidence>
<dbReference type="CDD" id="cd03784">
    <property type="entry name" value="GT1_Gtf-like"/>
    <property type="match status" value="1"/>
</dbReference>
<keyword evidence="5" id="KW-0560">Oxidoreductase</keyword>
<dbReference type="FunFam" id="3.40.50.2000:FF:000037">
    <property type="entry name" value="Glycosyltransferase"/>
    <property type="match status" value="1"/>
</dbReference>
<dbReference type="EC" id="2.4.1.-" evidence="8"/>
<dbReference type="InterPro" id="IPR035595">
    <property type="entry name" value="UDP_glycos_trans_CS"/>
</dbReference>
<evidence type="ECO:0000313" key="9">
    <source>
        <dbReference type="EMBL" id="KAK6777259.1"/>
    </source>
</evidence>
<dbReference type="GO" id="GO:0046872">
    <property type="term" value="F:metal ion binding"/>
    <property type="evidence" value="ECO:0007669"/>
    <property type="project" value="UniProtKB-KW"/>
</dbReference>
<comment type="catalytic activity">
    <reaction evidence="1">
        <text>2 a phenolic donor + H2O2 = 2 a phenolic radical donor + 2 H2O</text>
        <dbReference type="Rhea" id="RHEA:56136"/>
        <dbReference type="ChEBI" id="CHEBI:15377"/>
        <dbReference type="ChEBI" id="CHEBI:16240"/>
        <dbReference type="ChEBI" id="CHEBI:139520"/>
        <dbReference type="ChEBI" id="CHEBI:139521"/>
        <dbReference type="EC" id="1.11.1.7"/>
    </reaction>
</comment>
<accession>A0AAN8T084</accession>
<organism evidence="9 10">
    <name type="scientific">Solanum bulbocastanum</name>
    <name type="common">Wild potato</name>
    <dbReference type="NCBI Taxonomy" id="147425"/>
    <lineage>
        <taxon>Eukaryota</taxon>
        <taxon>Viridiplantae</taxon>
        <taxon>Streptophyta</taxon>
        <taxon>Embryophyta</taxon>
        <taxon>Tracheophyta</taxon>
        <taxon>Spermatophyta</taxon>
        <taxon>Magnoliopsida</taxon>
        <taxon>eudicotyledons</taxon>
        <taxon>Gunneridae</taxon>
        <taxon>Pentapetalae</taxon>
        <taxon>asterids</taxon>
        <taxon>lamiids</taxon>
        <taxon>Solanales</taxon>
        <taxon>Solanaceae</taxon>
        <taxon>Solanoideae</taxon>
        <taxon>Solaneae</taxon>
        <taxon>Solanum</taxon>
    </lineage>
</organism>
<keyword evidence="10" id="KW-1185">Reference proteome</keyword>
<dbReference type="AlphaFoldDB" id="A0AAN8T084"/>
<proteinExistence type="inferred from homology"/>
<dbReference type="PANTHER" id="PTHR48049">
    <property type="entry name" value="GLYCOSYLTRANSFERASE"/>
    <property type="match status" value="1"/>
</dbReference>
<evidence type="ECO:0000256" key="4">
    <source>
        <dbReference type="ARBA" id="ARBA00022723"/>
    </source>
</evidence>
<evidence type="ECO:0000256" key="3">
    <source>
        <dbReference type="ARBA" id="ARBA00022679"/>
    </source>
</evidence>
<sequence length="493" mass="55297">MSRSRGRGFRILIDDRKELMKEDKMEDKKLTFIMYPWYAMGHLTSFLHLSNKLAHRGHKIFVVHPTNTLSKLEKFNRYPELINFKSVTVPHVDGLPLGAETTSDVPIFNQNLLCQALDITLPKIESLIQEIKPHFIFYDFAYWVPSIARKYKVKSVHYCSIAPSSVGYLMRGENSSSEAEMMEPPPGFPVDSSIKLHKHEARLIVALHSMGKNSSSSGSGSGSGSGSCSGSVSFTQRLLLAFQDGDAIAFKTTREIEGPYCEFVEHKFKKPVVLAGPVLPEPIETSNTEEKWSKWLEKFLEKTVILCAFGSECNLKKDQFQELVLGLELTGYPFFAALKPPIEAETIEEALPEGFKERTQGKGIVHSGWAEQQLMLSHPSVGCFVTHCGGNSLSEAMINECQLVLVPNFGDQFINSRLFGGDLKVGVEVERNEENGSFTKDGVSKAIKMVMNDESEEGRKIRANRAKWREFLLSKGLEDSYIDALIRKLQCLL</sequence>
<dbReference type="PROSITE" id="PS00375">
    <property type="entry name" value="UDPGT"/>
    <property type="match status" value="1"/>
</dbReference>
<dbReference type="PROSITE" id="PS00435">
    <property type="entry name" value="PEROXIDASE_1"/>
    <property type="match status" value="1"/>
</dbReference>
<evidence type="ECO:0000313" key="10">
    <source>
        <dbReference type="Proteomes" id="UP001371456"/>
    </source>
</evidence>
<dbReference type="GO" id="GO:0035251">
    <property type="term" value="F:UDP-glucosyltransferase activity"/>
    <property type="evidence" value="ECO:0007669"/>
    <property type="project" value="InterPro"/>
</dbReference>
<evidence type="ECO:0000256" key="5">
    <source>
        <dbReference type="ARBA" id="ARBA00023002"/>
    </source>
</evidence>
<comment type="caution">
    <text evidence="9">The sequence shown here is derived from an EMBL/GenBank/DDBJ whole genome shotgun (WGS) entry which is preliminary data.</text>
</comment>
<evidence type="ECO:0000256" key="1">
    <source>
        <dbReference type="ARBA" id="ARBA00000189"/>
    </source>
</evidence>